<dbReference type="SUPFAM" id="SSF56784">
    <property type="entry name" value="HAD-like"/>
    <property type="match status" value="1"/>
</dbReference>
<dbReference type="PANTHER" id="PTHR43611:SF3">
    <property type="entry name" value="FLAVIN MONONUCLEOTIDE HYDROLASE 1, CHLOROPLATIC"/>
    <property type="match status" value="1"/>
</dbReference>
<dbReference type="PANTHER" id="PTHR43611">
    <property type="entry name" value="ALPHA-D-GLUCOSE 1-PHOSPHATE PHOSPHATASE"/>
    <property type="match status" value="1"/>
</dbReference>
<dbReference type="CDD" id="cd02603">
    <property type="entry name" value="HAD_sEH-N_like"/>
    <property type="match status" value="1"/>
</dbReference>
<gene>
    <name evidence="1" type="ORF">METZ01_LOCUS375361</name>
</gene>
<dbReference type="Pfam" id="PF00702">
    <property type="entry name" value="Hydrolase"/>
    <property type="match status" value="1"/>
</dbReference>
<dbReference type="Gene3D" id="3.40.50.1000">
    <property type="entry name" value="HAD superfamily/HAD-like"/>
    <property type="match status" value="1"/>
</dbReference>
<evidence type="ECO:0000313" key="1">
    <source>
        <dbReference type="EMBL" id="SVD22507.1"/>
    </source>
</evidence>
<dbReference type="Gene3D" id="1.10.150.240">
    <property type="entry name" value="Putative phosphatase, domain 2"/>
    <property type="match status" value="1"/>
</dbReference>
<sequence length="199" mass="21963">MQIKALIFDFGGVLMRTVDQTPRRRWEIRCGLPKLGLAKLVFDNPVARQATIGDAQSSDIWKYVGLALGLSNDELTDLESDFWKGDKINSGLVDYVRTHSVAYRPCILSNAWPDARNLFDSITDLKIFEEIIISAEVGMAKPDSSIFLHACDQIGVAASNTVFVDDMVENVDAAIDLGMHGILFENTAQTLTDLNKLVG</sequence>
<dbReference type="InterPro" id="IPR023198">
    <property type="entry name" value="PGP-like_dom2"/>
</dbReference>
<dbReference type="NCBIfam" id="TIGR01509">
    <property type="entry name" value="HAD-SF-IA-v3"/>
    <property type="match status" value="1"/>
</dbReference>
<dbReference type="SFLD" id="SFLDS00003">
    <property type="entry name" value="Haloacid_Dehalogenase"/>
    <property type="match status" value="1"/>
</dbReference>
<dbReference type="InterPro" id="IPR023214">
    <property type="entry name" value="HAD_sf"/>
</dbReference>
<dbReference type="InterPro" id="IPR006439">
    <property type="entry name" value="HAD-SF_hydro_IA"/>
</dbReference>
<dbReference type="SFLD" id="SFLDG01129">
    <property type="entry name" value="C1.5:_HAD__Beta-PGM__Phosphata"/>
    <property type="match status" value="1"/>
</dbReference>
<organism evidence="1">
    <name type="scientific">marine metagenome</name>
    <dbReference type="NCBI Taxonomy" id="408172"/>
    <lineage>
        <taxon>unclassified sequences</taxon>
        <taxon>metagenomes</taxon>
        <taxon>ecological metagenomes</taxon>
    </lineage>
</organism>
<evidence type="ECO:0008006" key="2">
    <source>
        <dbReference type="Google" id="ProtNLM"/>
    </source>
</evidence>
<proteinExistence type="predicted"/>
<name>A0A382TLY8_9ZZZZ</name>
<reference evidence="1" key="1">
    <citation type="submission" date="2018-05" db="EMBL/GenBank/DDBJ databases">
        <authorList>
            <person name="Lanie J.A."/>
            <person name="Ng W.-L."/>
            <person name="Kazmierczak K.M."/>
            <person name="Andrzejewski T.M."/>
            <person name="Davidsen T.M."/>
            <person name="Wayne K.J."/>
            <person name="Tettelin H."/>
            <person name="Glass J.I."/>
            <person name="Rusch D."/>
            <person name="Podicherti R."/>
            <person name="Tsui H.-C.T."/>
            <person name="Winkler M.E."/>
        </authorList>
    </citation>
    <scope>NUCLEOTIDE SEQUENCE</scope>
</reference>
<protein>
    <recommendedName>
        <fullName evidence="2">HAD family phosphatase</fullName>
    </recommendedName>
</protein>
<dbReference type="EMBL" id="UINC01137266">
    <property type="protein sequence ID" value="SVD22507.1"/>
    <property type="molecule type" value="Genomic_DNA"/>
</dbReference>
<dbReference type="NCBIfam" id="TIGR01549">
    <property type="entry name" value="HAD-SF-IA-v1"/>
    <property type="match status" value="1"/>
</dbReference>
<accession>A0A382TLY8</accession>
<dbReference type="InterPro" id="IPR036412">
    <property type="entry name" value="HAD-like_sf"/>
</dbReference>
<dbReference type="AlphaFoldDB" id="A0A382TLY8"/>